<evidence type="ECO:0000313" key="21">
    <source>
        <dbReference type="EMBL" id="KAL1396476.1"/>
    </source>
</evidence>
<dbReference type="Proteomes" id="UP001562425">
    <property type="component" value="Unassembled WGS sequence"/>
</dbReference>
<gene>
    <name evidence="21" type="ORF">pipiens_002685</name>
</gene>
<dbReference type="PROSITE" id="PS51155">
    <property type="entry name" value="CHIT_BIND_RR_2"/>
    <property type="match status" value="1"/>
</dbReference>
<dbReference type="InterPro" id="IPR029045">
    <property type="entry name" value="ClpP/crotonase-like_dom_sf"/>
</dbReference>
<name>A0ABD1D9Y9_CULPP</name>
<evidence type="ECO:0000256" key="2">
    <source>
        <dbReference type="ARBA" id="ARBA00005005"/>
    </source>
</evidence>
<keyword evidence="22" id="KW-1185">Reference proteome</keyword>
<feature type="region of interest" description="Disordered" evidence="19">
    <location>
        <begin position="524"/>
        <end position="546"/>
    </location>
</feature>
<evidence type="ECO:0000256" key="10">
    <source>
        <dbReference type="ARBA" id="ARBA00023235"/>
    </source>
</evidence>
<evidence type="ECO:0000313" key="22">
    <source>
        <dbReference type="Proteomes" id="UP001562425"/>
    </source>
</evidence>
<dbReference type="InterPro" id="IPR001753">
    <property type="entry name" value="Enoyl-CoA_hydra/iso"/>
</dbReference>
<dbReference type="Pfam" id="PF00378">
    <property type="entry name" value="ECH_1"/>
    <property type="match status" value="1"/>
</dbReference>
<protein>
    <recommendedName>
        <fullName evidence="16">Enoyl-CoA delta isomerase 1, mitochondrial</fullName>
    </recommendedName>
    <alternativeName>
        <fullName evidence="17">3,2-trans-enoyl-CoA isomerase</fullName>
    </alternativeName>
</protein>
<evidence type="ECO:0000256" key="9">
    <source>
        <dbReference type="ARBA" id="ARBA00023128"/>
    </source>
</evidence>
<keyword evidence="4 18" id="KW-0193">Cuticle</keyword>
<organism evidence="21 22">
    <name type="scientific">Culex pipiens pipiens</name>
    <name type="common">Northern house mosquito</name>
    <dbReference type="NCBI Taxonomy" id="38569"/>
    <lineage>
        <taxon>Eukaryota</taxon>
        <taxon>Metazoa</taxon>
        <taxon>Ecdysozoa</taxon>
        <taxon>Arthropoda</taxon>
        <taxon>Hexapoda</taxon>
        <taxon>Insecta</taxon>
        <taxon>Pterygota</taxon>
        <taxon>Neoptera</taxon>
        <taxon>Endopterygota</taxon>
        <taxon>Diptera</taxon>
        <taxon>Nematocera</taxon>
        <taxon>Culicoidea</taxon>
        <taxon>Culicidae</taxon>
        <taxon>Culicinae</taxon>
        <taxon>Culicini</taxon>
        <taxon>Culex</taxon>
        <taxon>Culex</taxon>
    </lineage>
</organism>
<dbReference type="PANTHER" id="PTHR11941:SF45">
    <property type="entry name" value="ENOYL-COA DELTA ISOMERASE 1, MITOCHONDRIAL"/>
    <property type="match status" value="1"/>
</dbReference>
<comment type="pathway">
    <text evidence="2">Lipid metabolism; fatty acid beta-oxidation.</text>
</comment>
<evidence type="ECO:0000256" key="8">
    <source>
        <dbReference type="ARBA" id="ARBA00023098"/>
    </source>
</evidence>
<keyword evidence="9" id="KW-0496">Mitochondrion</keyword>
<keyword evidence="10" id="KW-0413">Isomerase</keyword>
<comment type="function">
    <text evidence="15">Key enzyme of fatty acid beta-oxidation. Able to isomerize both 3-cis (3Z) and 3-trans (3E) double bonds into the 2-trans (2E) form in a range of enoyl-CoA species, with a preference for (3Z)-enoyl-CoAs over (3E)-enoyl-CoAs. The catalytic efficiency of this enzyme is not affected by the fatty acyl chain length.</text>
</comment>
<dbReference type="AlphaFoldDB" id="A0ABD1D9Y9"/>
<keyword evidence="7" id="KW-0007">Acetylation</keyword>
<dbReference type="FunFam" id="3.90.226.10:FF:000034">
    <property type="entry name" value="Enoyl-CoA delta isomerase 1"/>
    <property type="match status" value="1"/>
</dbReference>
<dbReference type="GO" id="GO:0042302">
    <property type="term" value="F:structural constituent of cuticle"/>
    <property type="evidence" value="ECO:0007669"/>
    <property type="project" value="UniProtKB-UniRule"/>
</dbReference>
<dbReference type="InterPro" id="IPR000618">
    <property type="entry name" value="Insect_cuticle"/>
</dbReference>
<dbReference type="CDD" id="cd06558">
    <property type="entry name" value="crotonase-like"/>
    <property type="match status" value="1"/>
</dbReference>
<evidence type="ECO:0000256" key="12">
    <source>
        <dbReference type="ARBA" id="ARBA00051293"/>
    </source>
</evidence>
<reference evidence="21 22" key="1">
    <citation type="submission" date="2024-05" db="EMBL/GenBank/DDBJ databases">
        <title>Culex pipiens pipiens assembly and annotation.</title>
        <authorList>
            <person name="Alout H."/>
            <person name="Durand T."/>
        </authorList>
    </citation>
    <scope>NUCLEOTIDE SEQUENCE [LARGE SCALE GENOMIC DNA]</scope>
    <source>
        <strain evidence="21">HA-2024</strain>
        <tissue evidence="21">Whole body</tissue>
    </source>
</reference>
<keyword evidence="8" id="KW-0443">Lipid metabolism</keyword>
<dbReference type="Pfam" id="PF00379">
    <property type="entry name" value="Chitin_bind_4"/>
    <property type="match status" value="1"/>
</dbReference>
<dbReference type="GO" id="GO:0005759">
    <property type="term" value="C:mitochondrial matrix"/>
    <property type="evidence" value="ECO:0007669"/>
    <property type="project" value="UniProtKB-SubCell"/>
</dbReference>
<evidence type="ECO:0000256" key="5">
    <source>
        <dbReference type="ARBA" id="ARBA00022832"/>
    </source>
</evidence>
<comment type="subcellular location">
    <subcellularLocation>
        <location evidence="1">Mitochondrion matrix</location>
    </subcellularLocation>
</comment>
<evidence type="ECO:0000256" key="15">
    <source>
        <dbReference type="ARBA" id="ARBA00056147"/>
    </source>
</evidence>
<evidence type="ECO:0000256" key="17">
    <source>
        <dbReference type="ARBA" id="ARBA00083575"/>
    </source>
</evidence>
<dbReference type="SUPFAM" id="SSF52096">
    <property type="entry name" value="ClpP/crotonase"/>
    <property type="match status" value="1"/>
</dbReference>
<dbReference type="GO" id="GO:0006631">
    <property type="term" value="P:fatty acid metabolic process"/>
    <property type="evidence" value="ECO:0007669"/>
    <property type="project" value="UniProtKB-KW"/>
</dbReference>
<evidence type="ECO:0000256" key="4">
    <source>
        <dbReference type="ARBA" id="ARBA00022460"/>
    </source>
</evidence>
<evidence type="ECO:0000256" key="18">
    <source>
        <dbReference type="PROSITE-ProRule" id="PRU00497"/>
    </source>
</evidence>
<evidence type="ECO:0000256" key="13">
    <source>
        <dbReference type="ARBA" id="ARBA00052376"/>
    </source>
</evidence>
<comment type="catalytic activity">
    <reaction evidence="11">
        <text>(3Z)-decenoyl-CoA = (2E)-decenoyl-CoA</text>
        <dbReference type="Rhea" id="RHEA:77195"/>
        <dbReference type="ChEBI" id="CHEBI:61406"/>
        <dbReference type="ChEBI" id="CHEBI:195601"/>
    </reaction>
    <physiologicalReaction direction="left-to-right" evidence="11">
        <dbReference type="Rhea" id="RHEA:77196"/>
    </physiologicalReaction>
</comment>
<keyword evidence="20" id="KW-0732">Signal</keyword>
<comment type="caution">
    <text evidence="21">The sequence shown here is derived from an EMBL/GenBank/DDBJ whole genome shotgun (WGS) entry which is preliminary data.</text>
</comment>
<comment type="catalytic activity">
    <reaction evidence="13">
        <text>(3Z)-dodecenoyl-CoA = (2E)-dodecenoyl-CoA</text>
        <dbReference type="Rhea" id="RHEA:23716"/>
        <dbReference type="ChEBI" id="CHEBI:57330"/>
        <dbReference type="ChEBI" id="CHEBI:58543"/>
        <dbReference type="EC" id="5.3.3.8"/>
    </reaction>
    <physiologicalReaction direction="left-to-right" evidence="13">
        <dbReference type="Rhea" id="RHEA:23717"/>
    </physiologicalReaction>
</comment>
<proteinExistence type="predicted"/>
<keyword evidence="5" id="KW-0276">Fatty acid metabolism</keyword>
<evidence type="ECO:0000256" key="19">
    <source>
        <dbReference type="SAM" id="MobiDB-lite"/>
    </source>
</evidence>
<dbReference type="EMBL" id="JBEHCU010006692">
    <property type="protein sequence ID" value="KAL1396476.1"/>
    <property type="molecule type" value="Genomic_DNA"/>
</dbReference>
<dbReference type="Gene3D" id="3.90.226.10">
    <property type="entry name" value="2-enoyl-CoA Hydratase, Chain A, domain 1"/>
    <property type="match status" value="1"/>
</dbReference>
<evidence type="ECO:0000256" key="20">
    <source>
        <dbReference type="SAM" id="SignalP"/>
    </source>
</evidence>
<evidence type="ECO:0000256" key="11">
    <source>
        <dbReference type="ARBA" id="ARBA00050938"/>
    </source>
</evidence>
<evidence type="ECO:0000256" key="3">
    <source>
        <dbReference type="ARBA" id="ARBA00011233"/>
    </source>
</evidence>
<dbReference type="PANTHER" id="PTHR11941">
    <property type="entry name" value="ENOYL-COA HYDRATASE-RELATED"/>
    <property type="match status" value="1"/>
</dbReference>
<feature type="chain" id="PRO_5044745312" description="Enoyl-CoA delta isomerase 1, mitochondrial" evidence="20">
    <location>
        <begin position="18"/>
        <end position="546"/>
    </location>
</feature>
<evidence type="ECO:0000256" key="7">
    <source>
        <dbReference type="ARBA" id="ARBA00022990"/>
    </source>
</evidence>
<comment type="catalytic activity">
    <reaction evidence="12">
        <text>(2E)-tetradecenoyl-CoA = (3Z)-tetradecenoyl-CoA</text>
        <dbReference type="Rhea" id="RHEA:29847"/>
        <dbReference type="ChEBI" id="CHEBI:61405"/>
        <dbReference type="ChEBI" id="CHEBI:61968"/>
    </reaction>
    <physiologicalReaction direction="right-to-left" evidence="12">
        <dbReference type="Rhea" id="RHEA:29849"/>
    </physiologicalReaction>
</comment>
<comment type="subunit">
    <text evidence="3">Homotrimer.</text>
</comment>
<dbReference type="InterPro" id="IPR031311">
    <property type="entry name" value="CHIT_BIND_RR_consensus"/>
</dbReference>
<evidence type="ECO:0000256" key="1">
    <source>
        <dbReference type="ARBA" id="ARBA00004305"/>
    </source>
</evidence>
<feature type="signal peptide" evidence="20">
    <location>
        <begin position="1"/>
        <end position="17"/>
    </location>
</feature>
<feature type="compositionally biased region" description="Polar residues" evidence="19">
    <location>
        <begin position="535"/>
        <end position="546"/>
    </location>
</feature>
<sequence length="546" mass="59408">MAFKFVLFAALVAAASAGLIPQHGHIGHASSHQSFQLHTPTHHHAAPVHHVAAVHAAPVHHVAAIHAAPVHHTIVKESNHQMLRSTFNSTMLSRALRRSFSSAVNNGPVVTEMDPKTGYATVTMNRAPVNAMNLELMRAIQRTIDDLERDKARGMILTSKFSNKVFCAGLELTEMVNPNPEQFRVFWTSLQDTWMKLYGTSFPTVAVINGHAPAGGCMLSLACEYRVMQPNFSIGLNETVLGLPVPRWLQTTMSKVIGERLSEIACTTGKLYSAEQALKMGMIDELVPNQDEGVLKAVAFLDSFKNMIPVFVLFAALVAAASAGLIPQHGHIGHASSHQSFQLHTPTHHHAAPVHHVAAVHAAPVHHVAAIHAAPVHHTIVKEVEHHAPANYEFSYAVHDEHTGDIKSQHETRHGDEVHGQYSLIDSDGHQRIVDYHADHHSGFNAVVRREPTHVKIAQPVHKVIAQPVHVHAAPVAHHSYSHAAPAVAYTSQHHAAPVVHSTHHHVAPVAHATISHVAPVAYTSGHGHGHHATSHISQISHNSHY</sequence>
<evidence type="ECO:0000256" key="14">
    <source>
        <dbReference type="ARBA" id="ARBA00052542"/>
    </source>
</evidence>
<accession>A0ABD1D9Y9</accession>
<comment type="catalytic activity">
    <reaction evidence="14">
        <text>(3Z)-octenoyl-CoA = (2E)-octenoyl-CoA</text>
        <dbReference type="Rhea" id="RHEA:46044"/>
        <dbReference type="ChEBI" id="CHEBI:62242"/>
        <dbReference type="ChEBI" id="CHEBI:85640"/>
    </reaction>
    <physiologicalReaction direction="left-to-right" evidence="14">
        <dbReference type="Rhea" id="RHEA:46045"/>
    </physiologicalReaction>
</comment>
<dbReference type="PRINTS" id="PR00947">
    <property type="entry name" value="CUTICLE"/>
</dbReference>
<dbReference type="PROSITE" id="PS00233">
    <property type="entry name" value="CHIT_BIND_RR_1"/>
    <property type="match status" value="1"/>
</dbReference>
<keyword evidence="6" id="KW-0809">Transit peptide</keyword>
<evidence type="ECO:0000256" key="16">
    <source>
        <dbReference type="ARBA" id="ARBA00068317"/>
    </source>
</evidence>
<dbReference type="GO" id="GO:0004165">
    <property type="term" value="F:delta(3)-delta(2)-enoyl-CoA isomerase activity"/>
    <property type="evidence" value="ECO:0007669"/>
    <property type="project" value="UniProtKB-EC"/>
</dbReference>
<evidence type="ECO:0000256" key="6">
    <source>
        <dbReference type="ARBA" id="ARBA00022946"/>
    </source>
</evidence>